<dbReference type="InterPro" id="IPR009016">
    <property type="entry name" value="Fe_hydrogenase"/>
</dbReference>
<evidence type="ECO:0008006" key="3">
    <source>
        <dbReference type="Google" id="ProtNLM"/>
    </source>
</evidence>
<dbReference type="GO" id="GO:0008901">
    <property type="term" value="F:ferredoxin hydrogenase activity"/>
    <property type="evidence" value="ECO:0007669"/>
    <property type="project" value="InterPro"/>
</dbReference>
<sequence>MACPSGCLNGGGQIRHDTSPSNLPIIRDEASNKGDGSFLMSNQEKQRESPAGIRGRMRQNYNILSQRQVICPYDSDIARHIYSPSGLFKTPFDEKAKKLMHTRFHAVPKLELSSGAVEGLDPEDTHW</sequence>
<evidence type="ECO:0000313" key="2">
    <source>
        <dbReference type="EMBL" id="CAD9582876.1"/>
    </source>
</evidence>
<dbReference type="InterPro" id="IPR008953">
    <property type="entry name" value="Fe_hydrogenase_HydB"/>
</dbReference>
<accession>A0A7S2P8S7</accession>
<proteinExistence type="predicted"/>
<feature type="region of interest" description="Disordered" evidence="1">
    <location>
        <begin position="1"/>
        <end position="55"/>
    </location>
</feature>
<dbReference type="EMBL" id="HBGY01016712">
    <property type="protein sequence ID" value="CAD9582876.1"/>
    <property type="molecule type" value="Transcribed_RNA"/>
</dbReference>
<dbReference type="GO" id="GO:0005506">
    <property type="term" value="F:iron ion binding"/>
    <property type="evidence" value="ECO:0007669"/>
    <property type="project" value="InterPro"/>
</dbReference>
<name>A0A7S2P8S7_9STRA</name>
<dbReference type="SUPFAM" id="SSF53920">
    <property type="entry name" value="Fe-only hydrogenase"/>
    <property type="match status" value="1"/>
</dbReference>
<dbReference type="GO" id="GO:0051536">
    <property type="term" value="F:iron-sulfur cluster binding"/>
    <property type="evidence" value="ECO:0007669"/>
    <property type="project" value="InterPro"/>
</dbReference>
<gene>
    <name evidence="2" type="ORF">LDAN0321_LOCUS10808</name>
</gene>
<dbReference type="GO" id="GO:0009055">
    <property type="term" value="F:electron transfer activity"/>
    <property type="evidence" value="ECO:0007669"/>
    <property type="project" value="InterPro"/>
</dbReference>
<dbReference type="SUPFAM" id="SSF48674">
    <property type="entry name" value="Fe-only hydrogenase smaller subunit"/>
    <property type="match status" value="1"/>
</dbReference>
<reference evidence="2" key="1">
    <citation type="submission" date="2021-01" db="EMBL/GenBank/DDBJ databases">
        <authorList>
            <person name="Corre E."/>
            <person name="Pelletier E."/>
            <person name="Niang G."/>
            <person name="Scheremetjew M."/>
            <person name="Finn R."/>
            <person name="Kale V."/>
            <person name="Holt S."/>
            <person name="Cochrane G."/>
            <person name="Meng A."/>
            <person name="Brown T."/>
            <person name="Cohen L."/>
        </authorList>
    </citation>
    <scope>NUCLEOTIDE SEQUENCE</scope>
    <source>
        <strain evidence="2">B650</strain>
    </source>
</reference>
<protein>
    <recommendedName>
        <fullName evidence="3">Iron hydrogenase large subunit C-terminal domain-containing protein</fullName>
    </recommendedName>
</protein>
<dbReference type="AlphaFoldDB" id="A0A7S2P8S7"/>
<evidence type="ECO:0000256" key="1">
    <source>
        <dbReference type="SAM" id="MobiDB-lite"/>
    </source>
</evidence>
<organism evidence="2">
    <name type="scientific">Leptocylindrus danicus</name>
    <dbReference type="NCBI Taxonomy" id="163516"/>
    <lineage>
        <taxon>Eukaryota</taxon>
        <taxon>Sar</taxon>
        <taxon>Stramenopiles</taxon>
        <taxon>Ochrophyta</taxon>
        <taxon>Bacillariophyta</taxon>
        <taxon>Coscinodiscophyceae</taxon>
        <taxon>Chaetocerotophycidae</taxon>
        <taxon>Leptocylindrales</taxon>
        <taxon>Leptocylindraceae</taxon>
        <taxon>Leptocylindrus</taxon>
    </lineage>
</organism>